<sequence length="55" mass="6278">MAVVKTMDLDGTKIIVHDDYYKDKTRKEVLDTLDRVSQIANRYFAAKVTAKDDTA</sequence>
<protein>
    <submittedName>
        <fullName evidence="1">Uncharacterized protein</fullName>
    </submittedName>
</protein>
<dbReference type="EMBL" id="FQVI01000063">
    <property type="protein sequence ID" value="SHF63839.1"/>
    <property type="molecule type" value="Genomic_DNA"/>
</dbReference>
<dbReference type="AlphaFoldDB" id="A0A1M5D9U2"/>
<proteinExistence type="predicted"/>
<name>A0A1M5D9U2_9CLOT</name>
<evidence type="ECO:0000313" key="2">
    <source>
        <dbReference type="Proteomes" id="UP000184245"/>
    </source>
</evidence>
<dbReference type="RefSeq" id="WP_158641033.1">
    <property type="nucleotide sequence ID" value="NZ_FQVI01000063.1"/>
</dbReference>
<evidence type="ECO:0000313" key="1">
    <source>
        <dbReference type="EMBL" id="SHF63839.1"/>
    </source>
</evidence>
<organism evidence="1 2">
    <name type="scientific">Lactonifactor longoviformis DSM 17459</name>
    <dbReference type="NCBI Taxonomy" id="1122155"/>
    <lineage>
        <taxon>Bacteria</taxon>
        <taxon>Bacillati</taxon>
        <taxon>Bacillota</taxon>
        <taxon>Clostridia</taxon>
        <taxon>Eubacteriales</taxon>
        <taxon>Clostridiaceae</taxon>
        <taxon>Lactonifactor</taxon>
    </lineage>
</organism>
<keyword evidence="2" id="KW-1185">Reference proteome</keyword>
<reference evidence="1 2" key="1">
    <citation type="submission" date="2016-11" db="EMBL/GenBank/DDBJ databases">
        <authorList>
            <person name="Jaros S."/>
            <person name="Januszkiewicz K."/>
            <person name="Wedrychowicz H."/>
        </authorList>
    </citation>
    <scope>NUCLEOTIDE SEQUENCE [LARGE SCALE GENOMIC DNA]</scope>
    <source>
        <strain evidence="1 2">DSM 17459</strain>
    </source>
</reference>
<gene>
    <name evidence="1" type="ORF">SAMN02745158_04469</name>
</gene>
<accession>A0A1M5D9U2</accession>
<dbReference type="Proteomes" id="UP000184245">
    <property type="component" value="Unassembled WGS sequence"/>
</dbReference>